<dbReference type="InterPro" id="IPR001789">
    <property type="entry name" value="Sig_transdc_resp-reg_receiver"/>
</dbReference>
<keyword evidence="4" id="KW-0804">Transcription</keyword>
<dbReference type="Proteomes" id="UP000048965">
    <property type="component" value="Unassembled WGS sequence"/>
</dbReference>
<dbReference type="PANTHER" id="PTHR43214">
    <property type="entry name" value="TWO-COMPONENT RESPONSE REGULATOR"/>
    <property type="match status" value="1"/>
</dbReference>
<evidence type="ECO:0000256" key="2">
    <source>
        <dbReference type="ARBA" id="ARBA00023015"/>
    </source>
</evidence>
<dbReference type="Pfam" id="PF00196">
    <property type="entry name" value="GerE"/>
    <property type="match status" value="1"/>
</dbReference>
<feature type="modified residue" description="4-aspartylphosphate" evidence="5">
    <location>
        <position position="84"/>
    </location>
</feature>
<evidence type="ECO:0000256" key="3">
    <source>
        <dbReference type="ARBA" id="ARBA00023125"/>
    </source>
</evidence>
<dbReference type="PRINTS" id="PR00038">
    <property type="entry name" value="HTHLUXR"/>
</dbReference>
<comment type="caution">
    <text evidence="9">The sequence shown here is derived from an EMBL/GenBank/DDBJ whole genome shotgun (WGS) entry which is preliminary data.</text>
</comment>
<dbReference type="SUPFAM" id="SSF52172">
    <property type="entry name" value="CheY-like"/>
    <property type="match status" value="1"/>
</dbReference>
<dbReference type="GO" id="GO:0000160">
    <property type="term" value="P:phosphorelay signal transduction system"/>
    <property type="evidence" value="ECO:0007669"/>
    <property type="project" value="InterPro"/>
</dbReference>
<dbReference type="AlphaFoldDB" id="A0A0P4R3T7"/>
<feature type="compositionally biased region" description="Low complexity" evidence="6">
    <location>
        <begin position="15"/>
        <end position="26"/>
    </location>
</feature>
<accession>A0A0P4R3T7</accession>
<dbReference type="SMART" id="SM00421">
    <property type="entry name" value="HTH_LUXR"/>
    <property type="match status" value="1"/>
</dbReference>
<sequence length="264" mass="27335">MAQPVRESAADEPRGGPATAPADGPANRPPGIRVLVADDQAAVRSGLVLLLQTAPDITVVGEAGDGAAAVRLAEELRPDVVLMDIQMPRLNGVAATRGIVERGLAEVLVLTTFDLNEYIYGALRAGAGGFLLKNAEPAVLVGAVRAVAHGEGFLTPAIARRLISEFVGRPALDPTLPDDAAQALDTLTKRELEVLACIGRGLANSAIAETLDLAEGTVKTHTSRILSKLKLRSRVQAAILAQQHGIAGRGQKGALSGERPPTGP</sequence>
<dbReference type="CDD" id="cd06170">
    <property type="entry name" value="LuxR_C_like"/>
    <property type="match status" value="1"/>
</dbReference>
<protein>
    <submittedName>
        <fullName evidence="9">Putative two-component response regulator</fullName>
    </submittedName>
</protein>
<organism evidence="9 10">
    <name type="scientific">Streptomyces lydicamycinicus</name>
    <dbReference type="NCBI Taxonomy" id="1546107"/>
    <lineage>
        <taxon>Bacteria</taxon>
        <taxon>Bacillati</taxon>
        <taxon>Actinomycetota</taxon>
        <taxon>Actinomycetes</taxon>
        <taxon>Kitasatosporales</taxon>
        <taxon>Streptomycetaceae</taxon>
        <taxon>Streptomyces</taxon>
    </lineage>
</organism>
<evidence type="ECO:0000259" key="7">
    <source>
        <dbReference type="PROSITE" id="PS50043"/>
    </source>
</evidence>
<dbReference type="PROSITE" id="PS50043">
    <property type="entry name" value="HTH_LUXR_2"/>
    <property type="match status" value="1"/>
</dbReference>
<evidence type="ECO:0000259" key="8">
    <source>
        <dbReference type="PROSITE" id="PS50110"/>
    </source>
</evidence>
<dbReference type="Pfam" id="PF00072">
    <property type="entry name" value="Response_reg"/>
    <property type="match status" value="1"/>
</dbReference>
<evidence type="ECO:0000256" key="6">
    <source>
        <dbReference type="SAM" id="MobiDB-lite"/>
    </source>
</evidence>
<evidence type="ECO:0000256" key="1">
    <source>
        <dbReference type="ARBA" id="ARBA00022553"/>
    </source>
</evidence>
<dbReference type="CDD" id="cd17535">
    <property type="entry name" value="REC_NarL-like"/>
    <property type="match status" value="1"/>
</dbReference>
<evidence type="ECO:0000256" key="5">
    <source>
        <dbReference type="PROSITE-ProRule" id="PRU00169"/>
    </source>
</evidence>
<keyword evidence="2" id="KW-0805">Transcription regulation</keyword>
<keyword evidence="3" id="KW-0238">DNA-binding</keyword>
<evidence type="ECO:0000313" key="9">
    <source>
        <dbReference type="EMBL" id="GAO07383.1"/>
    </source>
</evidence>
<reference evidence="9 10" key="2">
    <citation type="journal article" date="2015" name="Stand. Genomic Sci.">
        <title>Draft genome sequence of marine-derived Streptomyces sp. TP-A0598, a producer of anti-MRSA antibiotic lydicamycins.</title>
        <authorList>
            <person name="Komaki H."/>
            <person name="Ichikawa N."/>
            <person name="Hosoyama A."/>
            <person name="Fujita N."/>
            <person name="Igarashi Y."/>
        </authorList>
    </citation>
    <scope>NUCLEOTIDE SEQUENCE [LARGE SCALE GENOMIC DNA]</scope>
    <source>
        <strain evidence="9 10">NBRC 110027</strain>
    </source>
</reference>
<keyword evidence="1 5" id="KW-0597">Phosphoprotein</keyword>
<feature type="region of interest" description="Disordered" evidence="6">
    <location>
        <begin position="1"/>
        <end position="30"/>
    </location>
</feature>
<dbReference type="InterPro" id="IPR058245">
    <property type="entry name" value="NreC/VraR/RcsB-like_REC"/>
</dbReference>
<dbReference type="InterPro" id="IPR016032">
    <property type="entry name" value="Sig_transdc_resp-reg_C-effctor"/>
</dbReference>
<dbReference type="PANTHER" id="PTHR43214:SF24">
    <property type="entry name" value="TRANSCRIPTIONAL REGULATORY PROTEIN NARL-RELATED"/>
    <property type="match status" value="1"/>
</dbReference>
<dbReference type="InterPro" id="IPR000792">
    <property type="entry name" value="Tscrpt_reg_LuxR_C"/>
</dbReference>
<dbReference type="PROSITE" id="PS00622">
    <property type="entry name" value="HTH_LUXR_1"/>
    <property type="match status" value="1"/>
</dbReference>
<dbReference type="PROSITE" id="PS50110">
    <property type="entry name" value="RESPONSE_REGULATORY"/>
    <property type="match status" value="1"/>
</dbReference>
<gene>
    <name evidence="9" type="primary">chiR</name>
    <name evidence="9" type="ORF">TPA0598_02_06220</name>
</gene>
<feature type="domain" description="HTH luxR-type" evidence="7">
    <location>
        <begin position="180"/>
        <end position="245"/>
    </location>
</feature>
<feature type="domain" description="Response regulatory" evidence="8">
    <location>
        <begin position="33"/>
        <end position="148"/>
    </location>
</feature>
<dbReference type="SMART" id="SM00448">
    <property type="entry name" value="REC"/>
    <property type="match status" value="1"/>
</dbReference>
<evidence type="ECO:0000256" key="4">
    <source>
        <dbReference type="ARBA" id="ARBA00023163"/>
    </source>
</evidence>
<dbReference type="Gene3D" id="3.40.50.2300">
    <property type="match status" value="1"/>
</dbReference>
<dbReference type="InterPro" id="IPR039420">
    <property type="entry name" value="WalR-like"/>
</dbReference>
<proteinExistence type="predicted"/>
<name>A0A0P4R3T7_9ACTN</name>
<reference evidence="10" key="1">
    <citation type="submission" date="2014-09" db="EMBL/GenBank/DDBJ databases">
        <title>Whole genome shotgun sequence of Streptomyces sp. NBRC 110027.</title>
        <authorList>
            <person name="Komaki H."/>
            <person name="Ichikawa N."/>
            <person name="Katano-Makiyama Y."/>
            <person name="Hosoyama A."/>
            <person name="Hashimoto M."/>
            <person name="Uohara A."/>
            <person name="Kitahashi Y."/>
            <person name="Ohji S."/>
            <person name="Kimura A."/>
            <person name="Yamazoe A."/>
            <person name="Igarashi Y."/>
            <person name="Fujita N."/>
        </authorList>
    </citation>
    <scope>NUCLEOTIDE SEQUENCE [LARGE SCALE GENOMIC DNA]</scope>
    <source>
        <strain evidence="10">NBRC 110027</strain>
    </source>
</reference>
<keyword evidence="10" id="KW-1185">Reference proteome</keyword>
<evidence type="ECO:0000313" key="10">
    <source>
        <dbReference type="Proteomes" id="UP000048965"/>
    </source>
</evidence>
<dbReference type="InterPro" id="IPR011006">
    <property type="entry name" value="CheY-like_superfamily"/>
</dbReference>
<dbReference type="SUPFAM" id="SSF46894">
    <property type="entry name" value="C-terminal effector domain of the bipartite response regulators"/>
    <property type="match status" value="1"/>
</dbReference>
<dbReference type="EMBL" id="BBNO01000002">
    <property type="protein sequence ID" value="GAO07383.1"/>
    <property type="molecule type" value="Genomic_DNA"/>
</dbReference>
<dbReference type="GO" id="GO:0006355">
    <property type="term" value="P:regulation of DNA-templated transcription"/>
    <property type="evidence" value="ECO:0007669"/>
    <property type="project" value="InterPro"/>
</dbReference>
<dbReference type="GO" id="GO:0003677">
    <property type="term" value="F:DNA binding"/>
    <property type="evidence" value="ECO:0007669"/>
    <property type="project" value="UniProtKB-KW"/>
</dbReference>